<evidence type="ECO:0000313" key="3">
    <source>
        <dbReference type="Proteomes" id="UP000566819"/>
    </source>
</evidence>
<evidence type="ECO:0000313" key="2">
    <source>
        <dbReference type="EMBL" id="KAF4625666.1"/>
    </source>
</evidence>
<sequence length="396" mass="44472">MYHENPKPFFAHNSGYGYHQAYRGSSSTSTSSSTASTNNHHNYNAWAALLSPVASPIATPITYNNGFFIGNGVFIGENTNINLTPRGNTRSITSHHGNHGNILGLSLSNETLTMNVFTNNNTIGNASLLLCSLPQPTISCLGFLYQRPYHIPNMADPICTTNISNFYFMPVVREVDFIEYTSAFHLFNNLPTEIQLMIWGFALPEGTNLCVIAYQRYGYAEYRLKSPNTPNALLSACKTSKDLVLKQLTHSFQMPRSEKIIRYNPTIDKVLLNIGLGNLGKSCYFYVNFLDSIIHISGLANVEQLVLKDSNIYRSTGNDLTDLLKCFPNLKSLTIGFQAPVARRINNSNVHNIEESLLYAFERQTYLTGNMVKKPDFKCMRFINGLTIQEKKRWAN</sequence>
<gene>
    <name evidence="2" type="ORF">G7Y89_g12498</name>
</gene>
<proteinExistence type="predicted"/>
<keyword evidence="3" id="KW-1185">Reference proteome</keyword>
<evidence type="ECO:0000259" key="1">
    <source>
        <dbReference type="Pfam" id="PF20150"/>
    </source>
</evidence>
<organism evidence="2 3">
    <name type="scientific">Cudoniella acicularis</name>
    <dbReference type="NCBI Taxonomy" id="354080"/>
    <lineage>
        <taxon>Eukaryota</taxon>
        <taxon>Fungi</taxon>
        <taxon>Dikarya</taxon>
        <taxon>Ascomycota</taxon>
        <taxon>Pezizomycotina</taxon>
        <taxon>Leotiomycetes</taxon>
        <taxon>Helotiales</taxon>
        <taxon>Tricladiaceae</taxon>
        <taxon>Cudoniella</taxon>
    </lineage>
</organism>
<name>A0A8H4RAB3_9HELO</name>
<protein>
    <recommendedName>
        <fullName evidence="1">2EXR domain-containing protein</fullName>
    </recommendedName>
</protein>
<dbReference type="InterPro" id="IPR045518">
    <property type="entry name" value="2EXR"/>
</dbReference>
<dbReference type="OrthoDB" id="3527382at2759"/>
<feature type="domain" description="2EXR" evidence="1">
    <location>
        <begin position="184"/>
        <end position="268"/>
    </location>
</feature>
<dbReference type="PANTHER" id="PTHR35910:SF6">
    <property type="entry name" value="2EXR DOMAIN-CONTAINING PROTEIN"/>
    <property type="match status" value="1"/>
</dbReference>
<dbReference type="EMBL" id="JAAMPI010001323">
    <property type="protein sequence ID" value="KAF4625666.1"/>
    <property type="molecule type" value="Genomic_DNA"/>
</dbReference>
<dbReference type="Pfam" id="PF20150">
    <property type="entry name" value="2EXR"/>
    <property type="match status" value="1"/>
</dbReference>
<dbReference type="Proteomes" id="UP000566819">
    <property type="component" value="Unassembled WGS sequence"/>
</dbReference>
<dbReference type="AlphaFoldDB" id="A0A8H4RAB3"/>
<dbReference type="PANTHER" id="PTHR35910">
    <property type="entry name" value="2EXR DOMAIN-CONTAINING PROTEIN"/>
    <property type="match status" value="1"/>
</dbReference>
<comment type="caution">
    <text evidence="2">The sequence shown here is derived from an EMBL/GenBank/DDBJ whole genome shotgun (WGS) entry which is preliminary data.</text>
</comment>
<reference evidence="2 3" key="1">
    <citation type="submission" date="2020-03" db="EMBL/GenBank/DDBJ databases">
        <title>Draft Genome Sequence of Cudoniella acicularis.</title>
        <authorList>
            <person name="Buettner E."/>
            <person name="Kellner H."/>
        </authorList>
    </citation>
    <scope>NUCLEOTIDE SEQUENCE [LARGE SCALE GENOMIC DNA]</scope>
    <source>
        <strain evidence="2 3">DSM 108380</strain>
    </source>
</reference>
<accession>A0A8H4RAB3</accession>